<name>A0ABT1RZF0_9FIRM</name>
<dbReference type="Gene3D" id="1.25.40.10">
    <property type="entry name" value="Tetratricopeptide repeat domain"/>
    <property type="match status" value="1"/>
</dbReference>
<feature type="region of interest" description="Disordered" evidence="1">
    <location>
        <begin position="362"/>
        <end position="404"/>
    </location>
</feature>
<accession>A0ABT1RZF0</accession>
<keyword evidence="3" id="KW-1185">Reference proteome</keyword>
<dbReference type="Pfam" id="PF08238">
    <property type="entry name" value="Sel1"/>
    <property type="match status" value="3"/>
</dbReference>
<feature type="region of interest" description="Disordered" evidence="1">
    <location>
        <begin position="25"/>
        <end position="46"/>
    </location>
</feature>
<organism evidence="2 3">
    <name type="scientific">Neglectibacter timonensis</name>
    <dbReference type="NCBI Taxonomy" id="1776382"/>
    <lineage>
        <taxon>Bacteria</taxon>
        <taxon>Bacillati</taxon>
        <taxon>Bacillota</taxon>
        <taxon>Clostridia</taxon>
        <taxon>Eubacteriales</taxon>
        <taxon>Oscillospiraceae</taxon>
        <taxon>Neglectibacter</taxon>
    </lineage>
</organism>
<dbReference type="RefSeq" id="WP_066866975.1">
    <property type="nucleotide sequence ID" value="NZ_CABKVV010000014.1"/>
</dbReference>
<evidence type="ECO:0000256" key="1">
    <source>
        <dbReference type="SAM" id="MobiDB-lite"/>
    </source>
</evidence>
<dbReference type="SUPFAM" id="SSF81901">
    <property type="entry name" value="HCP-like"/>
    <property type="match status" value="1"/>
</dbReference>
<dbReference type="SMART" id="SM00671">
    <property type="entry name" value="SEL1"/>
    <property type="match status" value="2"/>
</dbReference>
<proteinExistence type="predicted"/>
<dbReference type="EMBL" id="JANFZH010000018">
    <property type="protein sequence ID" value="MCQ4840063.1"/>
    <property type="molecule type" value="Genomic_DNA"/>
</dbReference>
<dbReference type="InterPro" id="IPR006597">
    <property type="entry name" value="Sel1-like"/>
</dbReference>
<evidence type="ECO:0000313" key="2">
    <source>
        <dbReference type="EMBL" id="MCQ4840063.1"/>
    </source>
</evidence>
<sequence>MSVPFIILAAAVIFFVWRSYKKKNQSGEAAQPPPENGTTVTGPDGQSYVVPNKLRKAYKNYESSPMESVYGLLCARQTADLGYAAFKRDRANLPADANTPYMDADLFFDACHFTAMAYQMGYDGVYPRDAAKSVYYYEILLEVCMDVVNRDRFKVDDLHIIYDCWEELAYAYSGGEGCAVDVEKAQDYYKNAFLAAQKKNDVNKQMNIIHTMLGGWPRPTKEYATLAVLFAKDMVQNSLVEGAALMEEFLYGIRKIGEEELGLDPQKDAALYYKAAGEEGSVYACYMLGNCYLKGIGTQVNREEGLRLIRAAAENGSLSAALQLAVIDREHEEQWLNAAEQIRRDLRSHLAVMQGVTGIHAETKPPRVNVELQNPDDGPEDDEGESSGYDEAEGAREPGFSDTTYDLSRIPSIVYDSGNNRWQRRGIYGDHAEYYNDNGDTVTIWNAEISGSSANTSAGTLHWY</sequence>
<dbReference type="InterPro" id="IPR011990">
    <property type="entry name" value="TPR-like_helical_dom_sf"/>
</dbReference>
<dbReference type="GeneID" id="90533676"/>
<evidence type="ECO:0000313" key="3">
    <source>
        <dbReference type="Proteomes" id="UP001524473"/>
    </source>
</evidence>
<comment type="caution">
    <text evidence="2">The sequence shown here is derived from an EMBL/GenBank/DDBJ whole genome shotgun (WGS) entry which is preliminary data.</text>
</comment>
<protein>
    <submittedName>
        <fullName evidence="2">SEL1-like repeat protein</fullName>
    </submittedName>
</protein>
<reference evidence="2 3" key="1">
    <citation type="submission" date="2022-06" db="EMBL/GenBank/DDBJ databases">
        <title>Isolation of gut microbiota from human fecal samples.</title>
        <authorList>
            <person name="Pamer E.G."/>
            <person name="Barat B."/>
            <person name="Waligurski E."/>
            <person name="Medina S."/>
            <person name="Paddock L."/>
            <person name="Mostad J."/>
        </authorList>
    </citation>
    <scope>NUCLEOTIDE SEQUENCE [LARGE SCALE GENOMIC DNA]</scope>
    <source>
        <strain evidence="2 3">DFI.9.73</strain>
    </source>
</reference>
<dbReference type="Proteomes" id="UP001524473">
    <property type="component" value="Unassembled WGS sequence"/>
</dbReference>
<gene>
    <name evidence="2" type="ORF">NE695_09055</name>
</gene>
<feature type="compositionally biased region" description="Acidic residues" evidence="1">
    <location>
        <begin position="377"/>
        <end position="392"/>
    </location>
</feature>